<accession>A0A9N8JEE8</accession>
<evidence type="ECO:0000313" key="3">
    <source>
        <dbReference type="EMBL" id="CAD0086193.1"/>
    </source>
</evidence>
<gene>
    <name evidence="3" type="ORF">AWRI4619_LOCUS3998</name>
</gene>
<dbReference type="Proteomes" id="UP000716446">
    <property type="component" value="Unassembled WGS sequence"/>
</dbReference>
<organism evidence="3 4">
    <name type="scientific">Aureobasidium vineae</name>
    <dbReference type="NCBI Taxonomy" id="2773715"/>
    <lineage>
        <taxon>Eukaryota</taxon>
        <taxon>Fungi</taxon>
        <taxon>Dikarya</taxon>
        <taxon>Ascomycota</taxon>
        <taxon>Pezizomycotina</taxon>
        <taxon>Dothideomycetes</taxon>
        <taxon>Dothideomycetidae</taxon>
        <taxon>Dothideales</taxon>
        <taxon>Saccotheciaceae</taxon>
        <taxon>Aureobasidium</taxon>
    </lineage>
</organism>
<dbReference type="Pfam" id="PF24494">
    <property type="entry name" value="DUF7587"/>
    <property type="match status" value="1"/>
</dbReference>
<evidence type="ECO:0000259" key="2">
    <source>
        <dbReference type="Pfam" id="PF24494"/>
    </source>
</evidence>
<protein>
    <recommendedName>
        <fullName evidence="2">DUF7587 domain-containing protein</fullName>
    </recommendedName>
</protein>
<evidence type="ECO:0000313" key="4">
    <source>
        <dbReference type="Proteomes" id="UP000716446"/>
    </source>
</evidence>
<keyword evidence="4" id="KW-1185">Reference proteome</keyword>
<feature type="compositionally biased region" description="Polar residues" evidence="1">
    <location>
        <begin position="389"/>
        <end position="401"/>
    </location>
</feature>
<reference evidence="3" key="1">
    <citation type="submission" date="2020-06" db="EMBL/GenBank/DDBJ databases">
        <authorList>
            <person name="Onetto C."/>
        </authorList>
    </citation>
    <scope>NUCLEOTIDE SEQUENCE</scope>
</reference>
<feature type="domain" description="DUF7587" evidence="2">
    <location>
        <begin position="58"/>
        <end position="190"/>
    </location>
</feature>
<dbReference type="EMBL" id="CAIJEN010000005">
    <property type="protein sequence ID" value="CAD0086193.1"/>
    <property type="molecule type" value="Genomic_DNA"/>
</dbReference>
<dbReference type="AlphaFoldDB" id="A0A9N8JEE8"/>
<feature type="region of interest" description="Disordered" evidence="1">
    <location>
        <begin position="370"/>
        <end position="401"/>
    </location>
</feature>
<name>A0A9N8JEE8_9PEZI</name>
<dbReference type="InterPro" id="IPR056009">
    <property type="entry name" value="DUF7587"/>
</dbReference>
<comment type="caution">
    <text evidence="3">The sequence shown here is derived from an EMBL/GenBank/DDBJ whole genome shotgun (WGS) entry which is preliminary data.</text>
</comment>
<evidence type="ECO:0000256" key="1">
    <source>
        <dbReference type="SAM" id="MobiDB-lite"/>
    </source>
</evidence>
<proteinExistence type="predicted"/>
<sequence length="401" mass="45039">MSYLYDFFYGGFRPASNTNEQPIKDDQALRTKLKRTRYKISSLVMLTNRQRAEASKNVPKYLFRMWDARSGGNSKLNTTKAVTPLAFASSKGHNSVYDMTRTEFITNTSLHLTGCDSVVTEFSSWSHSPYFAFYFTMQRSSSGTFHVAIMDTEELAKSNPAFHVPALGKIFGKSYGYVYEEEYLVHGVIEGQFYKAVPYNQLCKLGLLKQLPGLNKSGISASNPNAFRLLPGEEENYTTDELRQLRKIVLPYGDTFSLPMAIVLFCCKKRPGYWSELSASDLDTIITVLGGWEKIPHDWCSSRSVFSKNVYPKNWDANEQVQNLMEALYTHCYGKGARGNEKRYAARYAKAEVDEEDIIGAMASMSVSRGDADEISTEGGAEQTLARKPTQNGARGFTGNK</sequence>